<keyword evidence="2" id="KW-0812">Transmembrane</keyword>
<dbReference type="Gene3D" id="3.90.550.10">
    <property type="entry name" value="Spore Coat Polysaccharide Biosynthesis Protein SpsA, Chain A"/>
    <property type="match status" value="1"/>
</dbReference>
<keyword evidence="3" id="KW-0472">Membrane</keyword>
<dbReference type="GO" id="GO:0005737">
    <property type="term" value="C:cytoplasm"/>
    <property type="evidence" value="ECO:0007669"/>
    <property type="project" value="TreeGrafter"/>
</dbReference>
<dbReference type="EMBL" id="AAOT01000002">
    <property type="protein sequence ID" value="EAR52755.1"/>
    <property type="molecule type" value="Genomic_DNA"/>
</dbReference>
<evidence type="ECO:0000256" key="3">
    <source>
        <dbReference type="ARBA" id="ARBA00022989"/>
    </source>
</evidence>
<dbReference type="HOGENOM" id="CLU_035905_2_0_5"/>
<sequence>MRITSITPMKDEAPYILEWVAYHRLIGVNDIIVFSNDCTDGTDQMLERLDEMGLLRHYPNPSMITGAERRHTHALRYLNSGARLRRSDWVASLDVDEYICVNAGAGRLEDLFAAAEGANVIYMNQHNFGSGGAERFDDVLTTDRFRHAWAKDAAYHRKVNRRGVKTITHRSAEPTAWHNHSPIFDGDRLDLVHAVNGSGKPIDKTAIDISKDVKSLTALDYGFDLVQLNHYALRSLEDYLLKVARGNANHNDFGDELHYWRRYEHNDLLDENITRWLPDLADAHAELLKDAELRQLHEGAVARARARAAELRAAPGMRKLVNRLLRFQARNPVEAAPA</sequence>
<name>Q2CJ45_OCEGH</name>
<comment type="caution">
    <text evidence="4">The sequence shown here is derived from an EMBL/GenBank/DDBJ whole genome shotgun (WGS) entry which is preliminary data.</text>
</comment>
<proteinExistence type="predicted"/>
<dbReference type="OrthoDB" id="4964299at2"/>
<dbReference type="SUPFAM" id="SSF53448">
    <property type="entry name" value="Nucleotide-diphospho-sugar transferases"/>
    <property type="match status" value="1"/>
</dbReference>
<evidence type="ECO:0000256" key="2">
    <source>
        <dbReference type="ARBA" id="ARBA00022692"/>
    </source>
</evidence>
<dbReference type="InterPro" id="IPR029044">
    <property type="entry name" value="Nucleotide-diphossugar_trans"/>
</dbReference>
<reference evidence="4 5" key="1">
    <citation type="journal article" date="2010" name="J. Bacteriol.">
        <title>Genome sequences of Oceanicola granulosus HTCC2516(T) and Oceanicola batsensis HTCC2597(TDelta).</title>
        <authorList>
            <person name="Thrash J.C."/>
            <person name="Cho J.C."/>
            <person name="Vergin K.L."/>
            <person name="Giovannoni S.J."/>
        </authorList>
    </citation>
    <scope>NUCLEOTIDE SEQUENCE [LARGE SCALE GENOMIC DNA]</scope>
    <source>
        <strain evidence="5">ATCC BAA-861 / DSM 15982 / KCTC 12143 / HTCC2516</strain>
    </source>
</reference>
<organism evidence="4 5">
    <name type="scientific">Oceanicola granulosus (strain ATCC BAA-861 / DSM 15982 / KCTC 12143 / HTCC2516)</name>
    <dbReference type="NCBI Taxonomy" id="314256"/>
    <lineage>
        <taxon>Bacteria</taxon>
        <taxon>Pseudomonadati</taxon>
        <taxon>Pseudomonadota</taxon>
        <taxon>Alphaproteobacteria</taxon>
        <taxon>Rhodobacterales</taxon>
        <taxon>Roseobacteraceae</taxon>
        <taxon>Oceanicola</taxon>
    </lineage>
</organism>
<dbReference type="STRING" id="314256.OG2516_00974"/>
<dbReference type="GO" id="GO:0016757">
    <property type="term" value="F:glycosyltransferase activity"/>
    <property type="evidence" value="ECO:0007669"/>
    <property type="project" value="TreeGrafter"/>
</dbReference>
<gene>
    <name evidence="4" type="ORF">OG2516_00974</name>
</gene>
<evidence type="ECO:0000313" key="4">
    <source>
        <dbReference type="EMBL" id="EAR52755.1"/>
    </source>
</evidence>
<keyword evidence="3" id="KW-1133">Transmembrane helix</keyword>
<dbReference type="AlphaFoldDB" id="Q2CJ45"/>
<dbReference type="Proteomes" id="UP000003635">
    <property type="component" value="Unassembled WGS sequence"/>
</dbReference>
<dbReference type="PANTHER" id="PTHR21461">
    <property type="entry name" value="GLYCOSYLTRANSFERASE FAMILY 92 PROTEIN"/>
    <property type="match status" value="1"/>
</dbReference>
<evidence type="ECO:0000256" key="1">
    <source>
        <dbReference type="ARBA" id="ARBA00004167"/>
    </source>
</evidence>
<protein>
    <recommendedName>
        <fullName evidence="6">Glycosyl transferase, group 2 family protein</fullName>
    </recommendedName>
</protein>
<evidence type="ECO:0008006" key="6">
    <source>
        <dbReference type="Google" id="ProtNLM"/>
    </source>
</evidence>
<accession>Q2CJ45</accession>
<dbReference type="eggNOG" id="COG0463">
    <property type="taxonomic scope" value="Bacteria"/>
</dbReference>
<dbReference type="GO" id="GO:0016020">
    <property type="term" value="C:membrane"/>
    <property type="evidence" value="ECO:0007669"/>
    <property type="project" value="UniProtKB-SubCell"/>
</dbReference>
<comment type="subcellular location">
    <subcellularLocation>
        <location evidence="1">Membrane</location>
        <topology evidence="1">Single-pass membrane protein</topology>
    </subcellularLocation>
</comment>
<evidence type="ECO:0000313" key="5">
    <source>
        <dbReference type="Proteomes" id="UP000003635"/>
    </source>
</evidence>
<dbReference type="Pfam" id="PF13704">
    <property type="entry name" value="Glyco_tranf_2_4"/>
    <property type="match status" value="1"/>
</dbReference>
<dbReference type="PANTHER" id="PTHR21461:SF69">
    <property type="entry name" value="GLYCOSYLTRANSFERASE FAMILY 92 PROTEIN"/>
    <property type="match status" value="1"/>
</dbReference>
<dbReference type="RefSeq" id="WP_007253727.1">
    <property type="nucleotide sequence ID" value="NZ_CH724107.1"/>
</dbReference>
<keyword evidence="5" id="KW-1185">Reference proteome</keyword>